<dbReference type="Proteomes" id="UP001501047">
    <property type="component" value="Unassembled WGS sequence"/>
</dbReference>
<gene>
    <name evidence="1" type="ORF">GCM10008908_35210</name>
</gene>
<dbReference type="RefSeq" id="WP_343827847.1">
    <property type="nucleotide sequence ID" value="NZ_BAAACI010000008.1"/>
</dbReference>
<name>A0ABN1KXG5_CLOSU</name>
<protein>
    <recommendedName>
        <fullName evidence="3">UVR domain-containing protein</fullName>
    </recommendedName>
</protein>
<evidence type="ECO:0000313" key="1">
    <source>
        <dbReference type="EMBL" id="GAA0778377.1"/>
    </source>
</evidence>
<accession>A0ABN1KXG5</accession>
<evidence type="ECO:0000313" key="2">
    <source>
        <dbReference type="Proteomes" id="UP001501047"/>
    </source>
</evidence>
<comment type="caution">
    <text evidence="1">The sequence shown here is derived from an EMBL/GenBank/DDBJ whole genome shotgun (WGS) entry which is preliminary data.</text>
</comment>
<organism evidence="1 2">
    <name type="scientific">Clostridium subterminale</name>
    <dbReference type="NCBI Taxonomy" id="1550"/>
    <lineage>
        <taxon>Bacteria</taxon>
        <taxon>Bacillati</taxon>
        <taxon>Bacillota</taxon>
        <taxon>Clostridia</taxon>
        <taxon>Eubacteriales</taxon>
        <taxon>Clostridiaceae</taxon>
        <taxon>Clostridium</taxon>
    </lineage>
</organism>
<proteinExistence type="predicted"/>
<dbReference type="EMBL" id="BAAACI010000008">
    <property type="protein sequence ID" value="GAA0778377.1"/>
    <property type="molecule type" value="Genomic_DNA"/>
</dbReference>
<keyword evidence="2" id="KW-1185">Reference proteome</keyword>
<evidence type="ECO:0008006" key="3">
    <source>
        <dbReference type="Google" id="ProtNLM"/>
    </source>
</evidence>
<sequence>MNIFQMKTKPHGIERGREFIDENFVCIGWPGIGNLEQTSKDEIRDRLEKTYGYTGHRLGNALGQVNTFINTMKTGDVVIIVEKDRAYIGTVGDYAYEVQFDNSQDGMCHRRSVEWTDRVLITDLESSIQRLISNRNTICQYPESIEESGLDKVLGKQPSFNKEDSAKLDSLIREALTVLEEELKSTDPDRRLKAAAELIRLKSN</sequence>
<reference evidence="1 2" key="1">
    <citation type="journal article" date="2019" name="Int. J. Syst. Evol. Microbiol.">
        <title>The Global Catalogue of Microorganisms (GCM) 10K type strain sequencing project: providing services to taxonomists for standard genome sequencing and annotation.</title>
        <authorList>
            <consortium name="The Broad Institute Genomics Platform"/>
            <consortium name="The Broad Institute Genome Sequencing Center for Infectious Disease"/>
            <person name="Wu L."/>
            <person name="Ma J."/>
        </authorList>
    </citation>
    <scope>NUCLEOTIDE SEQUENCE [LARGE SCALE GENOMIC DNA]</scope>
    <source>
        <strain evidence="1 2">JCM 1417</strain>
    </source>
</reference>